<dbReference type="STRING" id="4565.A0A3B6RMT4"/>
<accession>A0A3B6RMT4</accession>
<dbReference type="AlphaFoldDB" id="A0A3B6RMT4"/>
<dbReference type="PANTHER" id="PTHR45717">
    <property type="entry name" value="OS12G0527900 PROTEIN"/>
    <property type="match status" value="1"/>
</dbReference>
<evidence type="ECO:0000313" key="3">
    <source>
        <dbReference type="EnsemblPlants" id="TraesCS7A02G481000.1"/>
    </source>
</evidence>
<dbReference type="Gramene" id="TraesWEE_scaffold_039702_01G000200.1">
    <property type="protein sequence ID" value="TraesWEE_scaffold_039702_01G000200.1"/>
    <property type="gene ID" value="TraesWEE_scaffold_039702_01G000200"/>
</dbReference>
<dbReference type="PaxDb" id="4565-Traes_7AL_60BC522E3.1"/>
<keyword evidence="4" id="KW-1185">Reference proteome</keyword>
<dbReference type="Gramene" id="TraesPARA_EIv1.0_2340720.1">
    <property type="protein sequence ID" value="TraesPARA_EIv1.0_2340720.1.CDS"/>
    <property type="gene ID" value="TraesPARA_EIv1.0_2340720"/>
</dbReference>
<feature type="compositionally biased region" description="Low complexity" evidence="2">
    <location>
        <begin position="35"/>
        <end position="55"/>
    </location>
</feature>
<dbReference type="Gramene" id="TraesCLE_scaffold_028509_01G000300.1">
    <property type="protein sequence ID" value="TraesCLE_scaffold_028509_01G000300.1"/>
    <property type="gene ID" value="TraesCLE_scaffold_028509_01G000300"/>
</dbReference>
<dbReference type="Gene3D" id="1.25.40.10">
    <property type="entry name" value="Tetratricopeptide repeat domain"/>
    <property type="match status" value="1"/>
</dbReference>
<sequence>MSMAHQAAAGGSDTRLRTCSWMSWRGRRARRVCAATSSASARSARPSSSPTRAPADPMAADSLRSGRLRRHWGLLGNVQLGQHQKIRSLFEEMKVENIKPDNLTCCLLMISRAALNKIDVGEVLKEMQENDVVPGWSAYSMASIYLSAGLV</sequence>
<evidence type="ECO:0008006" key="5">
    <source>
        <dbReference type="Google" id="ProtNLM"/>
    </source>
</evidence>
<dbReference type="PANTHER" id="PTHR45717:SF8">
    <property type="entry name" value="OS01G0301000 PROTEIN"/>
    <property type="match status" value="1"/>
</dbReference>
<dbReference type="Gramene" id="TraesROB_scaffold_004056_01G000500.1">
    <property type="protein sequence ID" value="TraesROB_scaffold_004056_01G000500.1"/>
    <property type="gene ID" value="TraesROB_scaffold_004056_01G000500"/>
</dbReference>
<protein>
    <recommendedName>
        <fullName evidence="5">Pentacotripeptide-repeat region of PRORP domain-containing protein</fullName>
    </recommendedName>
</protein>
<dbReference type="Gramene" id="TraesCAD_scaffold_104650_01G000200.1">
    <property type="protein sequence ID" value="TraesCAD_scaffold_104650_01G000200.1"/>
    <property type="gene ID" value="TraesCAD_scaffold_104650_01G000200"/>
</dbReference>
<dbReference type="InterPro" id="IPR011990">
    <property type="entry name" value="TPR-like_helical_dom_sf"/>
</dbReference>
<proteinExistence type="inferred from homology"/>
<evidence type="ECO:0000313" key="4">
    <source>
        <dbReference type="Proteomes" id="UP000019116"/>
    </source>
</evidence>
<dbReference type="EnsemblPlants" id="TraesCS7A02G481000.1">
    <property type="protein sequence ID" value="TraesCS7A02G481000.1"/>
    <property type="gene ID" value="TraesCS7A02G481000"/>
</dbReference>
<evidence type="ECO:0000256" key="2">
    <source>
        <dbReference type="SAM" id="MobiDB-lite"/>
    </source>
</evidence>
<comment type="similarity">
    <text evidence="1">Belongs to the PPR family. P subfamily.</text>
</comment>
<evidence type="ECO:0000256" key="1">
    <source>
        <dbReference type="ARBA" id="ARBA00007626"/>
    </source>
</evidence>
<dbReference type="Gramene" id="TraesCS7A02G481000.1">
    <property type="protein sequence ID" value="TraesCS7A02G481000.1"/>
    <property type="gene ID" value="TraesCS7A02G481000"/>
</dbReference>
<name>A0A3B6RMT4_WHEAT</name>
<reference evidence="3" key="1">
    <citation type="submission" date="2018-08" db="EMBL/GenBank/DDBJ databases">
        <authorList>
            <person name="Rossello M."/>
        </authorList>
    </citation>
    <scope>NUCLEOTIDE SEQUENCE [LARGE SCALE GENOMIC DNA]</scope>
    <source>
        <strain evidence="3">cv. Chinese Spring</strain>
    </source>
</reference>
<dbReference type="SMR" id="A0A3B6RMT4"/>
<organism evidence="3">
    <name type="scientific">Triticum aestivum</name>
    <name type="common">Wheat</name>
    <dbReference type="NCBI Taxonomy" id="4565"/>
    <lineage>
        <taxon>Eukaryota</taxon>
        <taxon>Viridiplantae</taxon>
        <taxon>Streptophyta</taxon>
        <taxon>Embryophyta</taxon>
        <taxon>Tracheophyta</taxon>
        <taxon>Spermatophyta</taxon>
        <taxon>Magnoliopsida</taxon>
        <taxon>Liliopsida</taxon>
        <taxon>Poales</taxon>
        <taxon>Poaceae</taxon>
        <taxon>BOP clade</taxon>
        <taxon>Pooideae</taxon>
        <taxon>Triticodae</taxon>
        <taxon>Triticeae</taxon>
        <taxon>Triticinae</taxon>
        <taxon>Triticum</taxon>
    </lineage>
</organism>
<dbReference type="OMA" id="RRHWGLL"/>
<feature type="region of interest" description="Disordered" evidence="2">
    <location>
        <begin position="35"/>
        <end position="60"/>
    </location>
</feature>
<dbReference type="Proteomes" id="UP000019116">
    <property type="component" value="Chromosome 7A"/>
</dbReference>
<dbReference type="Gramene" id="TraesLDM7A03G04008390.1">
    <property type="protein sequence ID" value="TraesLDM7A03G04008390.1"/>
    <property type="gene ID" value="TraesLDM7A03G04008390"/>
</dbReference>
<reference evidence="3" key="2">
    <citation type="submission" date="2018-10" db="UniProtKB">
        <authorList>
            <consortium name="EnsemblPlants"/>
        </authorList>
    </citation>
    <scope>IDENTIFICATION</scope>
</reference>
<dbReference type="Gramene" id="TraesCS7A03G1164700.1">
    <property type="protein sequence ID" value="TraesCS7A03G1164700.1.CDS"/>
    <property type="gene ID" value="TraesCS7A03G1164700"/>
</dbReference>
<dbReference type="Gramene" id="TraesLAC7A03G03958800.1">
    <property type="protein sequence ID" value="TraesLAC7A03G03958800.1"/>
    <property type="gene ID" value="TraesLAC7A03G03958800"/>
</dbReference>